<dbReference type="RefSeq" id="WP_215235793.1">
    <property type="nucleotide sequence ID" value="NZ_CAJRAU010000007.1"/>
</dbReference>
<gene>
    <name evidence="2" type="ORF">DYBT9623_04528</name>
</gene>
<evidence type="ECO:0000256" key="1">
    <source>
        <dbReference type="SAM" id="Phobius"/>
    </source>
</evidence>
<comment type="caution">
    <text evidence="2">The sequence shown here is derived from an EMBL/GenBank/DDBJ whole genome shotgun (WGS) entry which is preliminary data.</text>
</comment>
<keyword evidence="1" id="KW-0812">Transmembrane</keyword>
<name>A0ABN7RCP0_9BACT</name>
<dbReference type="Proteomes" id="UP000679725">
    <property type="component" value="Unassembled WGS sequence"/>
</dbReference>
<protein>
    <submittedName>
        <fullName evidence="2">Uncharacterized protein</fullName>
    </submittedName>
</protein>
<proteinExistence type="predicted"/>
<evidence type="ECO:0000313" key="2">
    <source>
        <dbReference type="EMBL" id="CAG5072997.1"/>
    </source>
</evidence>
<feature type="transmembrane region" description="Helical" evidence="1">
    <location>
        <begin position="29"/>
        <end position="48"/>
    </location>
</feature>
<reference evidence="2 3" key="1">
    <citation type="submission" date="2021-04" db="EMBL/GenBank/DDBJ databases">
        <authorList>
            <person name="Rodrigo-Torres L."/>
            <person name="Arahal R. D."/>
            <person name="Lucena T."/>
        </authorList>
    </citation>
    <scope>NUCLEOTIDE SEQUENCE [LARGE SCALE GENOMIC DNA]</scope>
    <source>
        <strain evidence="2 3">CECT 9623</strain>
    </source>
</reference>
<dbReference type="EMBL" id="CAJRAU010000007">
    <property type="protein sequence ID" value="CAG5072997.1"/>
    <property type="molecule type" value="Genomic_DNA"/>
</dbReference>
<keyword evidence="1" id="KW-1133">Transmembrane helix</keyword>
<organism evidence="2 3">
    <name type="scientific">Dyadobacter linearis</name>
    <dbReference type="NCBI Taxonomy" id="2823330"/>
    <lineage>
        <taxon>Bacteria</taxon>
        <taxon>Pseudomonadati</taxon>
        <taxon>Bacteroidota</taxon>
        <taxon>Cytophagia</taxon>
        <taxon>Cytophagales</taxon>
        <taxon>Spirosomataceae</taxon>
        <taxon>Dyadobacter</taxon>
    </lineage>
</organism>
<keyword evidence="1" id="KW-0472">Membrane</keyword>
<sequence>MKDLTNAGHGEGKVAKAIEEQTSKLPSDLFLWAAVGAIGVSLGLKIMGHKHNALFVGQWPAPFLLLGLYNKIVKLQGHDQEENLDEY</sequence>
<keyword evidence="3" id="KW-1185">Reference proteome</keyword>
<accession>A0ABN7RCP0</accession>
<evidence type="ECO:0000313" key="3">
    <source>
        <dbReference type="Proteomes" id="UP000679725"/>
    </source>
</evidence>